<dbReference type="Gene3D" id="2.30.280.10">
    <property type="entry name" value="SRA-YDG"/>
    <property type="match status" value="1"/>
</dbReference>
<dbReference type="SUPFAM" id="SSF88697">
    <property type="entry name" value="PUA domain-like"/>
    <property type="match status" value="1"/>
</dbReference>
<dbReference type="InterPro" id="IPR046341">
    <property type="entry name" value="SET_dom_sf"/>
</dbReference>
<organism evidence="7 8">
    <name type="scientific">Ficus carica</name>
    <name type="common">Common fig</name>
    <dbReference type="NCBI Taxonomy" id="3494"/>
    <lineage>
        <taxon>Eukaryota</taxon>
        <taxon>Viridiplantae</taxon>
        <taxon>Streptophyta</taxon>
        <taxon>Embryophyta</taxon>
        <taxon>Tracheophyta</taxon>
        <taxon>Spermatophyta</taxon>
        <taxon>Magnoliopsida</taxon>
        <taxon>eudicotyledons</taxon>
        <taxon>Gunneridae</taxon>
        <taxon>Pentapetalae</taxon>
        <taxon>rosids</taxon>
        <taxon>fabids</taxon>
        <taxon>Rosales</taxon>
        <taxon>Moraceae</taxon>
        <taxon>Ficeae</taxon>
        <taxon>Ficus</taxon>
    </lineage>
</organism>
<accession>A0AA88AC05</accession>
<dbReference type="SMART" id="SM00466">
    <property type="entry name" value="SRA"/>
    <property type="match status" value="1"/>
</dbReference>
<proteinExistence type="predicted"/>
<keyword evidence="3 4" id="KW-0539">Nucleus</keyword>
<dbReference type="InterPro" id="IPR015947">
    <property type="entry name" value="PUA-like_sf"/>
</dbReference>
<dbReference type="Gramene" id="FCD_00009864-RA">
    <property type="protein sequence ID" value="FCD_00009864-RA:cds"/>
    <property type="gene ID" value="FCD_00009864"/>
</dbReference>
<evidence type="ECO:0000256" key="1">
    <source>
        <dbReference type="ARBA" id="ARBA00004584"/>
    </source>
</evidence>
<dbReference type="GO" id="GO:0000775">
    <property type="term" value="C:chromosome, centromeric region"/>
    <property type="evidence" value="ECO:0007669"/>
    <property type="project" value="UniProtKB-SubCell"/>
</dbReference>
<dbReference type="Proteomes" id="UP001187192">
    <property type="component" value="Unassembled WGS sequence"/>
</dbReference>
<dbReference type="PROSITE" id="PS50280">
    <property type="entry name" value="SET"/>
    <property type="match status" value="1"/>
</dbReference>
<dbReference type="PANTHER" id="PTHR45660">
    <property type="entry name" value="HISTONE-LYSINE N-METHYLTRANSFERASE SETMAR"/>
    <property type="match status" value="1"/>
</dbReference>
<sequence>MAFIKSPKEQIRDFSPKIKRRRVGVVREFPDGCGSHVSLMQQRKCEDGDSDVLTSRNFFVKPRQSFQNEMIASESRDIASGDEELKIDAAAQMDAASFNGDEKAIDSRERVKLVLNLFHQILTNARESSSEGNLQKCSNAYGNDHSLAVRRLFEQEEWAFVPKQIGSIPGVEIGDMFEWRAELQAVGLHHQRICGIDYIKKDGKLLATSIVSSGRYEKNAISFGTLVYSGEGGNPRVGSKQADQKLERGNLALMNSKEAGVPIRVIYRLRIPKASTCIGANGKELHKNTLVYAGLYLVESYSQVRGQFGKLVFQFVLKKVLGQPNPIHENFLSRGKSSEIKREIVCANDISQGKENIPICFKNGIDVETPPKFDYITNVICPSFFEAPSPNACNRITGCESSKTSACEAKNGGTMPSDSTSHIPTSSPVICEGTSCCKCTFCCTNGVTQRGIAFKLEVFRTKFKRWGVRSRSYIRKGSFVCEYIGEVLHDKEVENRINNSDCNYSCEGGSAHFLSFAQAGTSDVDNFTIDATLHGNVGRFIGHSCSPNLRSLYVLYDHVDEKVPHIMLFAMKDIPALKELTIDYSYTMGKFGMLGVKPS</sequence>
<evidence type="ECO:0000256" key="2">
    <source>
        <dbReference type="ARBA" id="ARBA00022454"/>
    </source>
</evidence>
<comment type="subcellular location">
    <subcellularLocation>
        <location evidence="1">Chromosome</location>
        <location evidence="1">Centromere</location>
    </subcellularLocation>
    <subcellularLocation>
        <location evidence="4">Nucleus</location>
    </subcellularLocation>
</comment>
<evidence type="ECO:0000256" key="3">
    <source>
        <dbReference type="ARBA" id="ARBA00023242"/>
    </source>
</evidence>
<protein>
    <submittedName>
        <fullName evidence="7">Uncharacterized protein</fullName>
    </submittedName>
</protein>
<dbReference type="GO" id="GO:0008270">
    <property type="term" value="F:zinc ion binding"/>
    <property type="evidence" value="ECO:0007669"/>
    <property type="project" value="InterPro"/>
</dbReference>
<dbReference type="AlphaFoldDB" id="A0AA88AC05"/>
<comment type="caution">
    <text evidence="7">The sequence shown here is derived from an EMBL/GenBank/DDBJ whole genome shotgun (WGS) entry which is preliminary data.</text>
</comment>
<dbReference type="EMBL" id="BTGU01000012">
    <property type="protein sequence ID" value="GMN41071.1"/>
    <property type="molecule type" value="Genomic_DNA"/>
</dbReference>
<feature type="domain" description="SET" evidence="5">
    <location>
        <begin position="454"/>
        <end position="585"/>
    </location>
</feature>
<evidence type="ECO:0000256" key="4">
    <source>
        <dbReference type="PROSITE-ProRule" id="PRU00358"/>
    </source>
</evidence>
<evidence type="ECO:0000313" key="7">
    <source>
        <dbReference type="EMBL" id="GMN41071.1"/>
    </source>
</evidence>
<dbReference type="PANTHER" id="PTHR45660:SF83">
    <property type="entry name" value="HISTONE-LYSINE N-METHYLTRANSFERASE, H3 LYSINE-9 SPECIFIC SUVH5-LIKE ISOFORM X1"/>
    <property type="match status" value="1"/>
</dbReference>
<dbReference type="Gene3D" id="2.170.270.10">
    <property type="entry name" value="SET domain"/>
    <property type="match status" value="1"/>
</dbReference>
<dbReference type="Pfam" id="PF02182">
    <property type="entry name" value="SAD_SRA"/>
    <property type="match status" value="1"/>
</dbReference>
<gene>
    <name evidence="7" type="ORF">TIFTF001_010296</name>
</gene>
<name>A0AA88AC05_FICCA</name>
<dbReference type="InterPro" id="IPR001214">
    <property type="entry name" value="SET_dom"/>
</dbReference>
<feature type="domain" description="YDG" evidence="6">
    <location>
        <begin position="166"/>
        <end position="319"/>
    </location>
</feature>
<dbReference type="InterPro" id="IPR007728">
    <property type="entry name" value="Pre-SET_dom"/>
</dbReference>
<dbReference type="PROSITE" id="PS51015">
    <property type="entry name" value="YDG"/>
    <property type="match status" value="1"/>
</dbReference>
<keyword evidence="2" id="KW-0158">Chromosome</keyword>
<dbReference type="InterPro" id="IPR051357">
    <property type="entry name" value="H3K9_HMTase_SUVAR3-9"/>
</dbReference>
<evidence type="ECO:0000259" key="5">
    <source>
        <dbReference type="PROSITE" id="PS50280"/>
    </source>
</evidence>
<dbReference type="GO" id="GO:0005634">
    <property type="term" value="C:nucleus"/>
    <property type="evidence" value="ECO:0007669"/>
    <property type="project" value="UniProtKB-SubCell"/>
</dbReference>
<dbReference type="InterPro" id="IPR003105">
    <property type="entry name" value="SRA_YDG"/>
</dbReference>
<dbReference type="SMART" id="SM00317">
    <property type="entry name" value="SET"/>
    <property type="match status" value="1"/>
</dbReference>
<dbReference type="InterPro" id="IPR036987">
    <property type="entry name" value="SRA-YDG_sf"/>
</dbReference>
<keyword evidence="8" id="KW-1185">Reference proteome</keyword>
<dbReference type="GO" id="GO:0042054">
    <property type="term" value="F:histone methyltransferase activity"/>
    <property type="evidence" value="ECO:0007669"/>
    <property type="project" value="InterPro"/>
</dbReference>
<dbReference type="SUPFAM" id="SSF82199">
    <property type="entry name" value="SET domain"/>
    <property type="match status" value="1"/>
</dbReference>
<evidence type="ECO:0000313" key="8">
    <source>
        <dbReference type="Proteomes" id="UP001187192"/>
    </source>
</evidence>
<dbReference type="GO" id="GO:0003690">
    <property type="term" value="F:double-stranded DNA binding"/>
    <property type="evidence" value="ECO:0007669"/>
    <property type="project" value="TreeGrafter"/>
</dbReference>
<dbReference type="SMART" id="SM00468">
    <property type="entry name" value="PreSET"/>
    <property type="match status" value="1"/>
</dbReference>
<evidence type="ECO:0000259" key="6">
    <source>
        <dbReference type="PROSITE" id="PS51015"/>
    </source>
</evidence>
<reference evidence="7" key="1">
    <citation type="submission" date="2023-07" db="EMBL/GenBank/DDBJ databases">
        <title>draft genome sequence of fig (Ficus carica).</title>
        <authorList>
            <person name="Takahashi T."/>
            <person name="Nishimura K."/>
        </authorList>
    </citation>
    <scope>NUCLEOTIDE SEQUENCE</scope>
</reference>
<dbReference type="Pfam" id="PF00856">
    <property type="entry name" value="SET"/>
    <property type="match status" value="1"/>
</dbReference>